<keyword evidence="3" id="KW-0800">Toxin</keyword>
<proteinExistence type="predicted"/>
<dbReference type="InterPro" id="IPR011696">
    <property type="entry name" value="Huwentoxin-1"/>
</dbReference>
<feature type="signal peptide" evidence="5">
    <location>
        <begin position="1"/>
        <end position="21"/>
    </location>
</feature>
<evidence type="ECO:0000256" key="5">
    <source>
        <dbReference type="SAM" id="SignalP"/>
    </source>
</evidence>
<reference evidence="6" key="1">
    <citation type="submission" date="2017-03" db="EMBL/GenBank/DDBJ databases">
        <authorList>
            <person name="QRISCLOUD D."/>
        </authorList>
    </citation>
    <scope>NUCLEOTIDE SEQUENCE</scope>
</reference>
<evidence type="ECO:0000256" key="2">
    <source>
        <dbReference type="ARBA" id="ARBA00022525"/>
    </source>
</evidence>
<dbReference type="SUPFAM" id="SSF57059">
    <property type="entry name" value="omega toxin-like"/>
    <property type="match status" value="1"/>
</dbReference>
<dbReference type="AlphaFoldDB" id="A0A482ZCT4"/>
<accession>A0A482ZCT4</accession>
<evidence type="ECO:0000256" key="4">
    <source>
        <dbReference type="ARBA" id="ARBA00023157"/>
    </source>
</evidence>
<dbReference type="GO" id="GO:0005576">
    <property type="term" value="C:extracellular region"/>
    <property type="evidence" value="ECO:0007669"/>
    <property type="project" value="UniProtKB-SubCell"/>
</dbReference>
<protein>
    <submittedName>
        <fullName evidence="6">Mu-Theraphotoxin-Ct1a_2</fullName>
    </submittedName>
</protein>
<keyword evidence="2" id="KW-0964">Secreted</keyword>
<reference evidence="6" key="2">
    <citation type="submission" date="2019-04" db="EMBL/GenBank/DDBJ databases">
        <title>Unravelling the molecular evolution of spider venoms.</title>
        <authorList>
            <person name="Pineda S."/>
        </authorList>
    </citation>
    <scope>NUCLEOTIDE SEQUENCE</scope>
</reference>
<dbReference type="EMBL" id="HAGN01000228">
    <property type="protein sequence ID" value="SMD29650.1"/>
    <property type="molecule type" value="Transcribed_RNA"/>
</dbReference>
<organism evidence="6">
    <name type="scientific">Coremiocnemis tropix</name>
    <name type="common">Australian tarantula spider</name>
    <dbReference type="NCBI Taxonomy" id="1904443"/>
    <lineage>
        <taxon>Eukaryota</taxon>
        <taxon>Metazoa</taxon>
        <taxon>Ecdysozoa</taxon>
        <taxon>Arthropoda</taxon>
        <taxon>Chelicerata</taxon>
        <taxon>Arachnida</taxon>
        <taxon>Araneae</taxon>
        <taxon>Mygalomorphae</taxon>
        <taxon>Avicularoidea</taxon>
        <taxon>Theraphosidae</taxon>
        <taxon>Coremiocnemis</taxon>
    </lineage>
</organism>
<feature type="chain" id="PRO_5019785317" evidence="5">
    <location>
        <begin position="22"/>
        <end position="87"/>
    </location>
</feature>
<keyword evidence="5" id="KW-0732">Signal</keyword>
<evidence type="ECO:0000313" key="6">
    <source>
        <dbReference type="EMBL" id="SMD29650.1"/>
    </source>
</evidence>
<dbReference type="GO" id="GO:0090729">
    <property type="term" value="F:toxin activity"/>
    <property type="evidence" value="ECO:0007669"/>
    <property type="project" value="UniProtKB-KW"/>
</dbReference>
<keyword evidence="4" id="KW-1015">Disulfide bond</keyword>
<comment type="subcellular location">
    <subcellularLocation>
        <location evidence="1">Secreted</location>
    </subcellularLocation>
</comment>
<dbReference type="GO" id="GO:0008200">
    <property type="term" value="F:ion channel inhibitor activity"/>
    <property type="evidence" value="ECO:0007669"/>
    <property type="project" value="InterPro"/>
</dbReference>
<evidence type="ECO:0000256" key="1">
    <source>
        <dbReference type="ARBA" id="ARBA00004613"/>
    </source>
</evidence>
<sequence length="87" mass="9580">MKVSVLITLAVLGVMFVWTSAAELEEHGSDQRDSPALLKSLARVFQSEERGCTKLLGGCEKDSDCCEHLGCRTSWPYHCGWDGTFGK</sequence>
<name>A0A482ZCT4_CORTR</name>
<dbReference type="Pfam" id="PF07740">
    <property type="entry name" value="Toxin_12"/>
    <property type="match status" value="1"/>
</dbReference>
<evidence type="ECO:0000256" key="3">
    <source>
        <dbReference type="ARBA" id="ARBA00022656"/>
    </source>
</evidence>